<dbReference type="EMBL" id="QGNW01001430">
    <property type="protein sequence ID" value="RVW41776.1"/>
    <property type="molecule type" value="Genomic_DNA"/>
</dbReference>
<evidence type="ECO:0000259" key="2">
    <source>
        <dbReference type="Pfam" id="PF07727"/>
    </source>
</evidence>
<protein>
    <submittedName>
        <fullName evidence="3">Retrovirus-related Pol polyprotein from transposon RE1</fullName>
    </submittedName>
</protein>
<feature type="compositionally biased region" description="Polar residues" evidence="1">
    <location>
        <begin position="130"/>
        <end position="154"/>
    </location>
</feature>
<feature type="domain" description="Reverse transcriptase Ty1/copia-type" evidence="2">
    <location>
        <begin position="605"/>
        <end position="669"/>
    </location>
</feature>
<dbReference type="PANTHER" id="PTHR11439">
    <property type="entry name" value="GAG-POL-RELATED RETROTRANSPOSON"/>
    <property type="match status" value="1"/>
</dbReference>
<dbReference type="SUPFAM" id="SSF56672">
    <property type="entry name" value="DNA/RNA polymerases"/>
    <property type="match status" value="1"/>
</dbReference>
<proteinExistence type="predicted"/>
<evidence type="ECO:0000256" key="1">
    <source>
        <dbReference type="SAM" id="MobiDB-lite"/>
    </source>
</evidence>
<organism evidence="3 4">
    <name type="scientific">Vitis vinifera</name>
    <name type="common">Grape</name>
    <dbReference type="NCBI Taxonomy" id="29760"/>
    <lineage>
        <taxon>Eukaryota</taxon>
        <taxon>Viridiplantae</taxon>
        <taxon>Streptophyta</taxon>
        <taxon>Embryophyta</taxon>
        <taxon>Tracheophyta</taxon>
        <taxon>Spermatophyta</taxon>
        <taxon>Magnoliopsida</taxon>
        <taxon>eudicotyledons</taxon>
        <taxon>Gunneridae</taxon>
        <taxon>Pentapetalae</taxon>
        <taxon>rosids</taxon>
        <taxon>Vitales</taxon>
        <taxon>Vitaceae</taxon>
        <taxon>Viteae</taxon>
        <taxon>Vitis</taxon>
    </lineage>
</organism>
<comment type="caution">
    <text evidence="3">The sequence shown here is derived from an EMBL/GenBank/DDBJ whole genome shotgun (WGS) entry which is preliminary data.</text>
</comment>
<dbReference type="PANTHER" id="PTHR11439:SF455">
    <property type="entry name" value="RLK (RECEPTOR-LIKE PROTEIN KINASE) 8, PUTATIVE-RELATED"/>
    <property type="match status" value="1"/>
</dbReference>
<reference evidence="3 4" key="1">
    <citation type="journal article" date="2018" name="PLoS Genet.">
        <title>Population sequencing reveals clonal diversity and ancestral inbreeding in the grapevine cultivar Chardonnay.</title>
        <authorList>
            <person name="Roach M.J."/>
            <person name="Johnson D.L."/>
            <person name="Bohlmann J."/>
            <person name="van Vuuren H.J."/>
            <person name="Jones S.J."/>
            <person name="Pretorius I.S."/>
            <person name="Schmidt S.A."/>
            <person name="Borneman A.R."/>
        </authorList>
    </citation>
    <scope>NUCLEOTIDE SEQUENCE [LARGE SCALE GENOMIC DNA]</scope>
    <source>
        <strain evidence="4">cv. Chardonnay</strain>
        <tissue evidence="3">Leaf</tissue>
    </source>
</reference>
<sequence>MAVENTSSTILPFTTMIHMVAIKLSSSNYLLWKSQLLPLLESQELLDHVDGTLAPPPRFAPVDSQMPNIKHLTWKKTDQHLLSLLLSSLTKEAMAKVVGLSTSREKSLDNHGPPTATFTATNHGQHRSTFRNQSLQQSGRHSSSHYGNGRSNFGQGHRMPRYQICHQEGHYADKCNQRYARGREPVGTTANLAEAFKASCFLNGPEPSDWYLDTGALAHMTPDLSHLDQASNYMGKDRVVIGNGVSLPITHTGTISPTPSLELLDNRQTGRVVETGKRDSGLYVLECGNSAFIFVLKNKALHASYDLWHAHLGHKTNILLASKFFKVMVVLSLQAIASKPTLAPRPSLSILIFLFAFGLTPLALQPTSSTVFPHRFSKGTTFFTKVFAVLIPPPLSFISPVMLNLMNTTFPPEMALRPNPHLLSIFSNFLEPNMPHIDPLLMSPLHYSSPITPSGSNLCVIFPDPVDKSLQATDSLAGPSSSSLEPHPPLVASDIAPTPAPPLGSHPMLTRAKASIFKTHHPANLSVLSSSGFLSVLLASTEPKGFKSAAKNPAWLASMDEEVQALQHNRTWVLVPRPAHTNIVGSKWVFRTKYCLMGPLIASRLILWPKAILRWPLRQLDVKNAFLNGTLTENVYIEQPTGYIDPRYPNHVCQLKKALYGLKQAPRACFARKLNFEFATKDLGSLSYFLSLEATSTTDGLLISQLKYARDILNRAQLLDSKPVHTPMIVSQHLTRDGPAFSDPTLYRSLVGAFQYLTITRPDIAHVVNSVSQFLHAPTMDHFLAVKRILRYVKGTLHFGLTFRPSTAPGALVAYSDTDWAGCLDTHHSTSGYSIYLGNNLVSSSAKKQPTVSHSSYESEYCALAATIVELLWLTHLLHDLKVPISPKPILLCDNKSAIFLSSNLVSHKRAKHVELDYHFLRELLVVSKLRTQYVPSHLQVADLFTQSVSRPLFDLFHTKLHVCSNPTLSLGEGVSRIRYLN</sequence>
<evidence type="ECO:0000313" key="3">
    <source>
        <dbReference type="EMBL" id="RVW41776.1"/>
    </source>
</evidence>
<accession>A0A438E260</accession>
<evidence type="ECO:0000313" key="4">
    <source>
        <dbReference type="Proteomes" id="UP000288805"/>
    </source>
</evidence>
<dbReference type="InterPro" id="IPR043502">
    <property type="entry name" value="DNA/RNA_pol_sf"/>
</dbReference>
<name>A0A438E260_VITVI</name>
<feature type="region of interest" description="Disordered" evidence="1">
    <location>
        <begin position="118"/>
        <end position="157"/>
    </location>
</feature>
<dbReference type="AlphaFoldDB" id="A0A438E260"/>
<dbReference type="InterPro" id="IPR013103">
    <property type="entry name" value="RVT_2"/>
</dbReference>
<dbReference type="CDD" id="cd09272">
    <property type="entry name" value="RNase_HI_RT_Ty1"/>
    <property type="match status" value="1"/>
</dbReference>
<feature type="region of interest" description="Disordered" evidence="1">
    <location>
        <begin position="472"/>
        <end position="493"/>
    </location>
</feature>
<dbReference type="Proteomes" id="UP000288805">
    <property type="component" value="Unassembled WGS sequence"/>
</dbReference>
<dbReference type="Pfam" id="PF07727">
    <property type="entry name" value="RVT_2"/>
    <property type="match status" value="1"/>
</dbReference>
<gene>
    <name evidence="3" type="primary">RE1_1558</name>
    <name evidence="3" type="ORF">CK203_107212</name>
</gene>